<evidence type="ECO:0000256" key="2">
    <source>
        <dbReference type="SAM" id="MobiDB-lite"/>
    </source>
</evidence>
<dbReference type="STRING" id="1754190.A0A1Y2BQF7"/>
<dbReference type="EMBL" id="MCOG01000145">
    <property type="protein sequence ID" value="ORY36979.1"/>
    <property type="molecule type" value="Genomic_DNA"/>
</dbReference>
<proteinExistence type="predicted"/>
<feature type="region of interest" description="Disordered" evidence="2">
    <location>
        <begin position="196"/>
        <end position="222"/>
    </location>
</feature>
<organism evidence="4 5">
    <name type="scientific">Neocallimastix californiae</name>
    <dbReference type="NCBI Taxonomy" id="1754190"/>
    <lineage>
        <taxon>Eukaryota</taxon>
        <taxon>Fungi</taxon>
        <taxon>Fungi incertae sedis</taxon>
        <taxon>Chytridiomycota</taxon>
        <taxon>Chytridiomycota incertae sedis</taxon>
        <taxon>Neocallimastigomycetes</taxon>
        <taxon>Neocallimastigales</taxon>
        <taxon>Neocallimastigaceae</taxon>
        <taxon>Neocallimastix</taxon>
    </lineage>
</organism>
<feature type="domain" description="Chromatin target of PRMT1 protein C-terminal" evidence="3">
    <location>
        <begin position="118"/>
        <end position="203"/>
    </location>
</feature>
<dbReference type="Proteomes" id="UP000193920">
    <property type="component" value="Unassembled WGS sequence"/>
</dbReference>
<feature type="compositionally biased region" description="Basic and acidic residues" evidence="2">
    <location>
        <begin position="196"/>
        <end position="211"/>
    </location>
</feature>
<comment type="caution">
    <text evidence="4">The sequence shown here is derived from an EMBL/GenBank/DDBJ whole genome shotgun (WGS) entry which is preliminary data.</text>
</comment>
<feature type="region of interest" description="Disordered" evidence="2">
    <location>
        <begin position="131"/>
        <end position="171"/>
    </location>
</feature>
<sequence length="222" mass="25551">MNIIVYKEKRNIIMFRKNNDSGSKSDRRIVFNASNNKSRPTKLNDRFKEIEETRKARQSSDRFSVVMKKRTGQKPKVSLIQEFNSKNRGIRRKRSGATIRASISKRLGNGKNVPISARLGNIDIKKRLNMKTAANRRNQKNRSNSIRGGRGRGRSGRNGGSNRPLDKNSLDKDLDNYMFQNKDIAQSNLDAELDVYMKERNDEKSDKKEDTQAQTEVQAMEQ</sequence>
<feature type="compositionally biased region" description="Polar residues" evidence="2">
    <location>
        <begin position="212"/>
        <end position="222"/>
    </location>
</feature>
<reference evidence="4 5" key="1">
    <citation type="submission" date="2016-08" db="EMBL/GenBank/DDBJ databases">
        <title>A Parts List for Fungal Cellulosomes Revealed by Comparative Genomics.</title>
        <authorList>
            <consortium name="DOE Joint Genome Institute"/>
            <person name="Haitjema C.H."/>
            <person name="Gilmore S.P."/>
            <person name="Henske J.K."/>
            <person name="Solomon K.V."/>
            <person name="De Groot R."/>
            <person name="Kuo A."/>
            <person name="Mondo S.J."/>
            <person name="Salamov A.A."/>
            <person name="Labutti K."/>
            <person name="Zhao Z."/>
            <person name="Chiniquy J."/>
            <person name="Barry K."/>
            <person name="Brewer H.M."/>
            <person name="Purvine S.O."/>
            <person name="Wright A.T."/>
            <person name="Boxma B."/>
            <person name="Van Alen T."/>
            <person name="Hackstein J.H."/>
            <person name="Baker S.E."/>
            <person name="Grigoriev I.V."/>
            <person name="O'Malley M.A."/>
        </authorList>
    </citation>
    <scope>NUCLEOTIDE SEQUENCE [LARGE SCALE GENOMIC DNA]</scope>
    <source>
        <strain evidence="4 5">G1</strain>
    </source>
</reference>
<keyword evidence="1" id="KW-0694">RNA-binding</keyword>
<evidence type="ECO:0000313" key="5">
    <source>
        <dbReference type="Proteomes" id="UP000193920"/>
    </source>
</evidence>
<evidence type="ECO:0000256" key="1">
    <source>
        <dbReference type="ARBA" id="ARBA00022884"/>
    </source>
</evidence>
<dbReference type="InterPro" id="IPR025715">
    <property type="entry name" value="FoP_C"/>
</dbReference>
<dbReference type="SMART" id="SM01218">
    <property type="entry name" value="FoP_duplication"/>
    <property type="match status" value="1"/>
</dbReference>
<evidence type="ECO:0000313" key="4">
    <source>
        <dbReference type="EMBL" id="ORY36979.1"/>
    </source>
</evidence>
<evidence type="ECO:0000259" key="3">
    <source>
        <dbReference type="SMART" id="SM01218"/>
    </source>
</evidence>
<accession>A0A1Y2BQF7</accession>
<gene>
    <name evidence="4" type="ORF">LY90DRAFT_672950</name>
</gene>
<name>A0A1Y2BQF7_9FUNG</name>
<protein>
    <recommendedName>
        <fullName evidence="3">Chromatin target of PRMT1 protein C-terminal domain-containing protein</fullName>
    </recommendedName>
</protein>
<keyword evidence="5" id="KW-1185">Reference proteome</keyword>
<dbReference type="AlphaFoldDB" id="A0A1Y2BQF7"/>
<dbReference type="GO" id="GO:0003723">
    <property type="term" value="F:RNA binding"/>
    <property type="evidence" value="ECO:0007669"/>
    <property type="project" value="UniProtKB-KW"/>
</dbReference>
<dbReference type="Pfam" id="PF13865">
    <property type="entry name" value="FoP_duplication"/>
    <property type="match status" value="1"/>
</dbReference>